<feature type="compositionally biased region" description="Basic residues" evidence="2">
    <location>
        <begin position="54"/>
        <end position="64"/>
    </location>
</feature>
<evidence type="ECO:0000256" key="2">
    <source>
        <dbReference type="SAM" id="MobiDB-lite"/>
    </source>
</evidence>
<evidence type="ECO:0000259" key="3">
    <source>
        <dbReference type="Pfam" id="PF01498"/>
    </source>
</evidence>
<dbReference type="Pfam" id="PF01498">
    <property type="entry name" value="HTH_Tnp_Tc3_2"/>
    <property type="match status" value="1"/>
</dbReference>
<dbReference type="GO" id="GO:0003677">
    <property type="term" value="F:DNA binding"/>
    <property type="evidence" value="ECO:0007669"/>
    <property type="project" value="InterPro"/>
</dbReference>
<name>A0A8X6SYJ1_TRICX</name>
<protein>
    <submittedName>
        <fullName evidence="4">Transposable element Tcb1 transposase</fullName>
    </submittedName>
</protein>
<reference evidence="4" key="1">
    <citation type="submission" date="2020-08" db="EMBL/GenBank/DDBJ databases">
        <title>Multicomponent nature underlies the extraordinary mechanical properties of spider dragline silk.</title>
        <authorList>
            <person name="Kono N."/>
            <person name="Nakamura H."/>
            <person name="Mori M."/>
            <person name="Yoshida Y."/>
            <person name="Ohtoshi R."/>
            <person name="Malay A.D."/>
            <person name="Moran D.A.P."/>
            <person name="Tomita M."/>
            <person name="Numata K."/>
            <person name="Arakawa K."/>
        </authorList>
    </citation>
    <scope>NUCLEOTIDE SEQUENCE</scope>
</reference>
<dbReference type="GO" id="GO:0015074">
    <property type="term" value="P:DNA integration"/>
    <property type="evidence" value="ECO:0007669"/>
    <property type="project" value="InterPro"/>
</dbReference>
<dbReference type="InterPro" id="IPR009057">
    <property type="entry name" value="Homeodomain-like_sf"/>
</dbReference>
<feature type="domain" description="Transposase Tc1-like" evidence="3">
    <location>
        <begin position="56"/>
        <end position="128"/>
    </location>
</feature>
<dbReference type="EMBL" id="BMAU01021353">
    <property type="protein sequence ID" value="GFY19725.1"/>
    <property type="molecule type" value="Genomic_DNA"/>
</dbReference>
<comment type="subcellular location">
    <subcellularLocation>
        <location evidence="1">Nucleus</location>
    </subcellularLocation>
</comment>
<gene>
    <name evidence="4" type="primary">X975_20660</name>
    <name evidence="4" type="ORF">TNCV_4648971</name>
</gene>
<proteinExistence type="predicted"/>
<organism evidence="4 5">
    <name type="scientific">Trichonephila clavipes</name>
    <name type="common">Golden silk orbweaver</name>
    <name type="synonym">Nephila clavipes</name>
    <dbReference type="NCBI Taxonomy" id="2585209"/>
    <lineage>
        <taxon>Eukaryota</taxon>
        <taxon>Metazoa</taxon>
        <taxon>Ecdysozoa</taxon>
        <taxon>Arthropoda</taxon>
        <taxon>Chelicerata</taxon>
        <taxon>Arachnida</taxon>
        <taxon>Araneae</taxon>
        <taxon>Araneomorphae</taxon>
        <taxon>Entelegynae</taxon>
        <taxon>Araneoidea</taxon>
        <taxon>Nephilidae</taxon>
        <taxon>Trichonephila</taxon>
    </lineage>
</organism>
<dbReference type="GO" id="GO:0006313">
    <property type="term" value="P:DNA transposition"/>
    <property type="evidence" value="ECO:0007669"/>
    <property type="project" value="InterPro"/>
</dbReference>
<dbReference type="Proteomes" id="UP000887159">
    <property type="component" value="Unassembled WGS sequence"/>
</dbReference>
<comment type="caution">
    <text evidence="4">The sequence shown here is derived from an EMBL/GenBank/DDBJ whole genome shotgun (WGS) entry which is preliminary data.</text>
</comment>
<evidence type="ECO:0000313" key="5">
    <source>
        <dbReference type="Proteomes" id="UP000887159"/>
    </source>
</evidence>
<dbReference type="AlphaFoldDB" id="A0A8X6SYJ1"/>
<evidence type="ECO:0000313" key="4">
    <source>
        <dbReference type="EMBL" id="GFY19725.1"/>
    </source>
</evidence>
<keyword evidence="5" id="KW-1185">Reference proteome</keyword>
<dbReference type="GO" id="GO:0005634">
    <property type="term" value="C:nucleus"/>
    <property type="evidence" value="ECO:0007669"/>
    <property type="project" value="UniProtKB-SubCell"/>
</dbReference>
<evidence type="ECO:0000256" key="1">
    <source>
        <dbReference type="ARBA" id="ARBA00004123"/>
    </source>
</evidence>
<dbReference type="SUPFAM" id="SSF46689">
    <property type="entry name" value="Homeodomain-like"/>
    <property type="match status" value="1"/>
</dbReference>
<accession>A0A8X6SYJ1</accession>
<feature type="region of interest" description="Disordered" evidence="2">
    <location>
        <begin position="34"/>
        <end position="64"/>
    </location>
</feature>
<sequence length="138" mass="15918">MARRLGISISKTARLVGCSRSTVVSTYAKWMNDGETSSTRRRHGVGRPPAIKEKSHRRLSRMVKKNWSPTVAQLTAQYSAGPSRIVSEHTVQRTLLDLGLRSKRPSRVPLMTKCHRQLRLRLARDHRDWSIYEWERVA</sequence>
<dbReference type="InterPro" id="IPR002492">
    <property type="entry name" value="Transposase_Tc1-like"/>
</dbReference>